<organism evidence="2 3">
    <name type="scientific">Populus alba x Populus x berolinensis</name>
    <dbReference type="NCBI Taxonomy" id="444605"/>
    <lineage>
        <taxon>Eukaryota</taxon>
        <taxon>Viridiplantae</taxon>
        <taxon>Streptophyta</taxon>
        <taxon>Embryophyta</taxon>
        <taxon>Tracheophyta</taxon>
        <taxon>Spermatophyta</taxon>
        <taxon>Magnoliopsida</taxon>
        <taxon>eudicotyledons</taxon>
        <taxon>Gunneridae</taxon>
        <taxon>Pentapetalae</taxon>
        <taxon>rosids</taxon>
        <taxon>fabids</taxon>
        <taxon>Malpighiales</taxon>
        <taxon>Salicaceae</taxon>
        <taxon>Saliceae</taxon>
        <taxon>Populus</taxon>
    </lineage>
</organism>
<protein>
    <submittedName>
        <fullName evidence="2">Uncharacterized protein</fullName>
    </submittedName>
</protein>
<evidence type="ECO:0000313" key="3">
    <source>
        <dbReference type="Proteomes" id="UP001164929"/>
    </source>
</evidence>
<keyword evidence="1" id="KW-0732">Signal</keyword>
<dbReference type="AlphaFoldDB" id="A0AAD6LCT7"/>
<feature type="signal peptide" evidence="1">
    <location>
        <begin position="1"/>
        <end position="21"/>
    </location>
</feature>
<evidence type="ECO:0000256" key="1">
    <source>
        <dbReference type="SAM" id="SignalP"/>
    </source>
</evidence>
<proteinExistence type="predicted"/>
<feature type="chain" id="PRO_5042016555" evidence="1">
    <location>
        <begin position="22"/>
        <end position="92"/>
    </location>
</feature>
<gene>
    <name evidence="2" type="ORF">NC653_040092</name>
</gene>
<keyword evidence="3" id="KW-1185">Reference proteome</keyword>
<name>A0AAD6LCT7_9ROSI</name>
<evidence type="ECO:0000313" key="2">
    <source>
        <dbReference type="EMBL" id="KAJ6958336.1"/>
    </source>
</evidence>
<comment type="caution">
    <text evidence="2">The sequence shown here is derived from an EMBL/GenBank/DDBJ whole genome shotgun (WGS) entry which is preliminary data.</text>
</comment>
<accession>A0AAD6LCT7</accession>
<reference evidence="2 3" key="1">
    <citation type="journal article" date="2023" name="Mol. Ecol. Resour.">
        <title>Chromosome-level genome assembly of a triploid poplar Populus alba 'Berolinensis'.</title>
        <authorList>
            <person name="Chen S."/>
            <person name="Yu Y."/>
            <person name="Wang X."/>
            <person name="Wang S."/>
            <person name="Zhang T."/>
            <person name="Zhou Y."/>
            <person name="He R."/>
            <person name="Meng N."/>
            <person name="Wang Y."/>
            <person name="Liu W."/>
            <person name="Liu Z."/>
            <person name="Liu J."/>
            <person name="Guo Q."/>
            <person name="Huang H."/>
            <person name="Sederoff R.R."/>
            <person name="Wang G."/>
            <person name="Qu G."/>
            <person name="Chen S."/>
        </authorList>
    </citation>
    <scope>NUCLEOTIDE SEQUENCE [LARGE SCALE GENOMIC DNA]</scope>
    <source>
        <strain evidence="2">SC-2020</strain>
    </source>
</reference>
<sequence length="92" mass="10599">MRPSLVVSLLLFSFLLQGYQGIRLEKGFMQVGSQQVQVISTRVLGQEAILCKEGNCIGTMKKRSVSKKSSHHWFPSIHEDYWGPRHHKSRHH</sequence>
<dbReference type="Proteomes" id="UP001164929">
    <property type="component" value="Chromosome 18"/>
</dbReference>
<dbReference type="EMBL" id="JAQIZT010000018">
    <property type="protein sequence ID" value="KAJ6958336.1"/>
    <property type="molecule type" value="Genomic_DNA"/>
</dbReference>